<dbReference type="PANTHER" id="PTHR32419">
    <property type="entry name" value="GLUTATHIONYL-HYDROQUINONE REDUCTASE"/>
    <property type="match status" value="1"/>
</dbReference>
<keyword evidence="7" id="KW-1185">Reference proteome</keyword>
<evidence type="ECO:0000256" key="4">
    <source>
        <dbReference type="SAM" id="MobiDB-lite"/>
    </source>
</evidence>
<feature type="active site" description="Nucleophile" evidence="1">
    <location>
        <position position="73"/>
    </location>
</feature>
<dbReference type="SFLD" id="SFLDS00019">
    <property type="entry name" value="Glutathione_Transferase_(cytos"/>
    <property type="match status" value="1"/>
</dbReference>
<evidence type="ECO:0000256" key="3">
    <source>
        <dbReference type="PIRSR" id="PIRSR015753-3"/>
    </source>
</evidence>
<dbReference type="GO" id="GO:0005737">
    <property type="term" value="C:cytoplasm"/>
    <property type="evidence" value="ECO:0007669"/>
    <property type="project" value="TreeGrafter"/>
</dbReference>
<name>A0A1W5CSP4_9LECA</name>
<feature type="site" description="Lowers pKa of active site Cys" evidence="3">
    <location>
        <position position="322"/>
    </location>
</feature>
<dbReference type="GO" id="GO:0004364">
    <property type="term" value="F:glutathione transferase activity"/>
    <property type="evidence" value="ECO:0007669"/>
    <property type="project" value="InterPro"/>
</dbReference>
<dbReference type="InterPro" id="IPR047047">
    <property type="entry name" value="GST_Omega-like_C"/>
</dbReference>
<dbReference type="SUPFAM" id="SSF52833">
    <property type="entry name" value="Thioredoxin-like"/>
    <property type="match status" value="1"/>
</dbReference>
<protein>
    <submittedName>
        <fullName evidence="6">Thioredoxin-like fold</fullName>
    </submittedName>
</protein>
<feature type="active site" description="Proton donor/acceptor" evidence="1">
    <location>
        <position position="213"/>
    </location>
</feature>
<reference evidence="7" key="1">
    <citation type="submission" date="2017-03" db="EMBL/GenBank/DDBJ databases">
        <authorList>
            <person name="Sharma R."/>
            <person name="Thines M."/>
        </authorList>
    </citation>
    <scope>NUCLEOTIDE SEQUENCE [LARGE SCALE GENOMIC DNA]</scope>
</reference>
<proteinExistence type="predicted"/>
<dbReference type="SFLD" id="SFLDG01148">
    <property type="entry name" value="Xi_(cytGST)"/>
    <property type="match status" value="1"/>
</dbReference>
<feature type="region of interest" description="Disordered" evidence="4">
    <location>
        <begin position="1"/>
        <end position="24"/>
    </location>
</feature>
<feature type="binding site" evidence="2">
    <location>
        <position position="106"/>
    </location>
    <ligand>
        <name>glutathione</name>
        <dbReference type="ChEBI" id="CHEBI:57925"/>
    </ligand>
</feature>
<accession>A0A1W5CSP4</accession>
<dbReference type="SUPFAM" id="SSF47616">
    <property type="entry name" value="GST C-terminal domain-like"/>
    <property type="match status" value="1"/>
</dbReference>
<dbReference type="InterPro" id="IPR036249">
    <property type="entry name" value="Thioredoxin-like_sf"/>
</dbReference>
<evidence type="ECO:0000313" key="6">
    <source>
        <dbReference type="EMBL" id="SLM33914.1"/>
    </source>
</evidence>
<dbReference type="Gene3D" id="1.20.1050.10">
    <property type="match status" value="1"/>
</dbReference>
<evidence type="ECO:0000256" key="2">
    <source>
        <dbReference type="PIRSR" id="PIRSR015753-2"/>
    </source>
</evidence>
<feature type="binding site" evidence="2">
    <location>
        <begin position="158"/>
        <end position="159"/>
    </location>
    <ligand>
        <name>glutathione</name>
        <dbReference type="ChEBI" id="CHEBI:57925"/>
    </ligand>
</feature>
<dbReference type="InterPro" id="IPR036282">
    <property type="entry name" value="Glutathione-S-Trfase_C_sf"/>
</dbReference>
<dbReference type="EMBL" id="FWEW01000160">
    <property type="protein sequence ID" value="SLM33914.1"/>
    <property type="molecule type" value="Genomic_DNA"/>
</dbReference>
<feature type="site" description="Lowers pKa of active site Cys" evidence="3">
    <location>
        <position position="274"/>
    </location>
</feature>
<dbReference type="PIRSF" id="PIRSF015753">
    <property type="entry name" value="GST"/>
    <property type="match status" value="1"/>
</dbReference>
<evidence type="ECO:0000256" key="1">
    <source>
        <dbReference type="PIRSR" id="PIRSR015753-1"/>
    </source>
</evidence>
<dbReference type="Pfam" id="PF13410">
    <property type="entry name" value="GST_C_2"/>
    <property type="match status" value="1"/>
</dbReference>
<feature type="domain" description="GST N-terminal" evidence="5">
    <location>
        <begin position="73"/>
        <end position="168"/>
    </location>
</feature>
<evidence type="ECO:0000259" key="5">
    <source>
        <dbReference type="Pfam" id="PF13409"/>
    </source>
</evidence>
<dbReference type="Gene3D" id="3.40.30.10">
    <property type="entry name" value="Glutaredoxin"/>
    <property type="match status" value="1"/>
</dbReference>
<dbReference type="CDD" id="cd03190">
    <property type="entry name" value="GST_C_Omega_like"/>
    <property type="match status" value="1"/>
</dbReference>
<sequence length="344" mass="39738">MTDQVTASPNMAPAGEEVEDSSKTGNVFKMASKDGHFHRQISSFRSWVKPSSDTTAQFPAAKGRYALYINLGCPWAHRVNIMRGLKKLESIIQLITLDYEMGPEGWFFSGRAGTDAKDPLYGHTKIKDLYLHADPEYKARYTVPVLWDKERETIVNNESSEIIRMLESSFDEFLPAEEGEDSKGEKGLYPQNLRQEIDTFNTFIYDYINNGVYKTGFAGTQEAYESHLFPLFKALDDVEKHLQESKHQPYLFGEHITEADVRLYTTLIRFDSAYFTIFKCNLKMIRDEREYPRLHKWLRMLYWGEEKAFRETTNFEHIKKGYVMATKLSVVPGGPYPDILPLDA</sequence>
<organism evidence="6 7">
    <name type="scientific">Lasallia pustulata</name>
    <dbReference type="NCBI Taxonomy" id="136370"/>
    <lineage>
        <taxon>Eukaryota</taxon>
        <taxon>Fungi</taxon>
        <taxon>Dikarya</taxon>
        <taxon>Ascomycota</taxon>
        <taxon>Pezizomycotina</taxon>
        <taxon>Lecanoromycetes</taxon>
        <taxon>OSLEUM clade</taxon>
        <taxon>Umbilicariomycetidae</taxon>
        <taxon>Umbilicariales</taxon>
        <taxon>Umbilicariaceae</taxon>
        <taxon>Lasallia</taxon>
    </lineage>
</organism>
<dbReference type="Proteomes" id="UP000192927">
    <property type="component" value="Unassembled WGS sequence"/>
</dbReference>
<dbReference type="InterPro" id="IPR016639">
    <property type="entry name" value="GST_Omega/GSH"/>
</dbReference>
<dbReference type="InterPro" id="IPR040079">
    <property type="entry name" value="Glutathione_S-Trfase"/>
</dbReference>
<dbReference type="Pfam" id="PF13409">
    <property type="entry name" value="GST_N_2"/>
    <property type="match status" value="1"/>
</dbReference>
<dbReference type="PANTHER" id="PTHR32419:SF25">
    <property type="entry name" value="GLUTATHIONE S-TRANSFERASE (EUROFUNG)"/>
    <property type="match status" value="1"/>
</dbReference>
<dbReference type="SFLD" id="SFLDG01206">
    <property type="entry name" value="Xi.1"/>
    <property type="match status" value="1"/>
</dbReference>
<dbReference type="AlphaFoldDB" id="A0A1W5CSP4"/>
<feature type="binding site" evidence="2">
    <location>
        <begin position="140"/>
        <end position="143"/>
    </location>
    <ligand>
        <name>glutathione</name>
        <dbReference type="ChEBI" id="CHEBI:57925"/>
    </ligand>
</feature>
<evidence type="ECO:0000313" key="7">
    <source>
        <dbReference type="Proteomes" id="UP000192927"/>
    </source>
</evidence>
<dbReference type="InterPro" id="IPR004045">
    <property type="entry name" value="Glutathione_S-Trfase_N"/>
</dbReference>